<organism evidence="2 3">
    <name type="scientific">Sphingomonas aurea</name>
    <dbReference type="NCBI Taxonomy" id="3063994"/>
    <lineage>
        <taxon>Bacteria</taxon>
        <taxon>Pseudomonadati</taxon>
        <taxon>Pseudomonadota</taxon>
        <taxon>Alphaproteobacteria</taxon>
        <taxon>Sphingomonadales</taxon>
        <taxon>Sphingomonadaceae</taxon>
        <taxon>Sphingomonas</taxon>
    </lineage>
</organism>
<dbReference type="InterPro" id="IPR012337">
    <property type="entry name" value="RNaseH-like_sf"/>
</dbReference>
<feature type="domain" description="Exonuclease" evidence="1">
    <location>
        <begin position="22"/>
        <end position="147"/>
    </location>
</feature>
<proteinExistence type="predicted"/>
<dbReference type="Pfam" id="PF00929">
    <property type="entry name" value="RNase_T"/>
    <property type="match status" value="1"/>
</dbReference>
<protein>
    <submittedName>
        <fullName evidence="2">Exonuclease domain-containing protein</fullName>
    </submittedName>
</protein>
<reference evidence="2 3" key="1">
    <citation type="submission" date="2023-07" db="EMBL/GenBank/DDBJ databases">
        <authorList>
            <person name="Kim M.K."/>
        </authorList>
    </citation>
    <scope>NUCLEOTIDE SEQUENCE [LARGE SCALE GENOMIC DNA]</scope>
    <source>
        <strain evidence="2 3">KR1UV-12</strain>
    </source>
</reference>
<dbReference type="EMBL" id="JAUUDS010000002">
    <property type="protein sequence ID" value="MDP1027025.1"/>
    <property type="molecule type" value="Genomic_DNA"/>
</dbReference>
<dbReference type="InterPro" id="IPR036397">
    <property type="entry name" value="RNaseH_sf"/>
</dbReference>
<evidence type="ECO:0000259" key="1">
    <source>
        <dbReference type="Pfam" id="PF00929"/>
    </source>
</evidence>
<keyword evidence="2" id="KW-0540">Nuclease</keyword>
<dbReference type="InterPro" id="IPR013520">
    <property type="entry name" value="Ribonucl_H"/>
</dbReference>
<keyword evidence="2" id="KW-0378">Hydrolase</keyword>
<keyword evidence="2" id="KW-0269">Exonuclease</keyword>
<comment type="caution">
    <text evidence="2">The sequence shown here is derived from an EMBL/GenBank/DDBJ whole genome shotgun (WGS) entry which is preliminary data.</text>
</comment>
<dbReference type="Proteomes" id="UP001230685">
    <property type="component" value="Unassembled WGS sequence"/>
</dbReference>
<accession>A0ABT9EJ83</accession>
<gene>
    <name evidence="2" type="ORF">Q5H91_07365</name>
</gene>
<dbReference type="RefSeq" id="WP_305172710.1">
    <property type="nucleotide sequence ID" value="NZ_JAUUDS010000002.1"/>
</dbReference>
<dbReference type="SUPFAM" id="SSF53098">
    <property type="entry name" value="Ribonuclease H-like"/>
    <property type="match status" value="1"/>
</dbReference>
<evidence type="ECO:0000313" key="3">
    <source>
        <dbReference type="Proteomes" id="UP001230685"/>
    </source>
</evidence>
<dbReference type="Gene3D" id="3.30.420.10">
    <property type="entry name" value="Ribonuclease H-like superfamily/Ribonuclease H"/>
    <property type="match status" value="1"/>
</dbReference>
<keyword evidence="3" id="KW-1185">Reference proteome</keyword>
<dbReference type="GO" id="GO:0004527">
    <property type="term" value="F:exonuclease activity"/>
    <property type="evidence" value="ECO:0007669"/>
    <property type="project" value="UniProtKB-KW"/>
</dbReference>
<evidence type="ECO:0000313" key="2">
    <source>
        <dbReference type="EMBL" id="MDP1027025.1"/>
    </source>
</evidence>
<sequence>MTGATGRPEAEQSSGLDVPDFVVVDVETSCSRVSSICQIGIVGFKDGRETFAYETLLDPCERFSSFNTRIHGIAADHAAGAPTPADTHAIILSHLSGRVTVSLSVFDKGALAAFHLLHRRGPIAATWLNSVRVAKRAGPDLPSHRLNVLTN</sequence>
<name>A0ABT9EJ83_9SPHN</name>